<proteinExistence type="predicted"/>
<evidence type="ECO:0000259" key="2">
    <source>
        <dbReference type="Pfam" id="PF26147"/>
    </source>
</evidence>
<feature type="compositionally biased region" description="Polar residues" evidence="1">
    <location>
        <begin position="267"/>
        <end position="278"/>
    </location>
</feature>
<feature type="region of interest" description="Disordered" evidence="1">
    <location>
        <begin position="351"/>
        <end position="426"/>
    </location>
</feature>
<organism evidence="3 4">
    <name type="scientific">Sporothrix schenckii (strain ATCC 58251 / de Perez 2211183)</name>
    <name type="common">Rose-picker's disease fungus</name>
    <dbReference type="NCBI Taxonomy" id="1391915"/>
    <lineage>
        <taxon>Eukaryota</taxon>
        <taxon>Fungi</taxon>
        <taxon>Dikarya</taxon>
        <taxon>Ascomycota</taxon>
        <taxon>Pezizomycotina</taxon>
        <taxon>Sordariomycetes</taxon>
        <taxon>Sordariomycetidae</taxon>
        <taxon>Ophiostomatales</taxon>
        <taxon>Ophiostomataceae</taxon>
        <taxon>Sporothrix</taxon>
    </lineage>
</organism>
<feature type="compositionally biased region" description="Polar residues" evidence="1">
    <location>
        <begin position="61"/>
        <end position="76"/>
    </location>
</feature>
<dbReference type="Pfam" id="PF26147">
    <property type="entry name" value="AB_HYDROLASE_YMC0-YMC35"/>
    <property type="match status" value="1"/>
</dbReference>
<dbReference type="OrthoDB" id="5598028at2759"/>
<evidence type="ECO:0000313" key="4">
    <source>
        <dbReference type="Proteomes" id="UP000018087"/>
    </source>
</evidence>
<dbReference type="InterPro" id="IPR058934">
    <property type="entry name" value="YMC020W-like"/>
</dbReference>
<dbReference type="HOGENOM" id="CLU_010834_0_1_1"/>
<feature type="compositionally biased region" description="Low complexity" evidence="1">
    <location>
        <begin position="402"/>
        <end position="419"/>
    </location>
</feature>
<reference evidence="4" key="1">
    <citation type="journal article" date="2014" name="Genome Announc.">
        <title>Genome sequence of the pathogenic fungus Sporothrix schenckii (ATCC 58251).</title>
        <authorList>
            <person name="Cuomo C.A."/>
            <person name="Rodriguez-Del Valle N."/>
            <person name="Perez-Sanchez L."/>
            <person name="Abouelleil A."/>
            <person name="Goldberg J."/>
            <person name="Young S."/>
            <person name="Zeng Q."/>
            <person name="Birren B.W."/>
        </authorList>
    </citation>
    <scope>NUCLEOTIDE SEQUENCE [LARGE SCALE GENOMIC DNA]</scope>
    <source>
        <strain evidence="4">ATCC 58251 / de Perez 2211183</strain>
    </source>
</reference>
<evidence type="ECO:0000313" key="3">
    <source>
        <dbReference type="EMBL" id="ERT01233.1"/>
    </source>
</evidence>
<feature type="region of interest" description="Disordered" evidence="1">
    <location>
        <begin position="1"/>
        <end position="331"/>
    </location>
</feature>
<sequence length="824" mass="87106">MSPRKRPRAAPSDGNPPPPTDSTSSSSSSSSLPTPSPAQANSASQASDASADSVMARSPTDAMTPSVAESTSNASRYASVKESDNKNGSRYGSWPRKSTASTQVARETILGGTLKPSATSNLSRFDTRKAGDDGPNDNPNSSGPALSRKPSTTTLTGASGVAKRNGAASIQGSGRAEAAMTHATAKGTIGNGASKLAPDTSAKAPDNTTQPQDIVMEDAPSAPIPVPTASSASSTVGANNASGPATATGSVGSTWAFWSRDARKTTGKSPESTGSNDQGEIAIIGERSEANPKPAVSGLKVNNDKTPSKASSMKDVPVKGAATKDGLSKEASVKEAARNAASIAAAAAVAAASSKKNKRLRPKSMEIDEASIPGSPAQEVQIHTPSKSNESLPLPSKHHQIASSAASTSGSMAKGQLTPAKPPPPNLLFPSFRSTYRLKENPSILKQLAQLLLRTQQAPANHVFLSKDLPKVKKAVAIGVHGLFPAAYLRPMIGQPTGTSIRFVNHAAEAVRRWADRNGCEDCEIEKIALEGEGKIADRVDNLWKLLLNWIDHIRNADLVVLACHSQGVPVSFILLEKLIDMGIVTKARIGVCAMAGVSLGPFPDYKAGLGILMGSASELWDFANPESDVSKRYEHSLKTALNYGVRVTFVGSIDDQVVPLESAIHSPVHHPYVYRAVFIDGRIHAPDFIAHLVGFACKLRNLGVSDHGLIRELSVPLAGSLYSGEGHSRLYDDSQVYDLAVSHCLETASVNKPVCEIAKHGSLTNPNPYHLPWIMRGLLEEDFVKTELHDETAELVKQFDDWKPVTKALKDVKYRLEAVRSRL</sequence>
<accession>U7Q049</accession>
<dbReference type="Proteomes" id="UP000018087">
    <property type="component" value="Unassembled WGS sequence"/>
</dbReference>
<evidence type="ECO:0000256" key="1">
    <source>
        <dbReference type="SAM" id="MobiDB-lite"/>
    </source>
</evidence>
<dbReference type="InterPro" id="IPR058933">
    <property type="entry name" value="YMC020W-like_ab_hydrolase"/>
</dbReference>
<gene>
    <name evidence="3" type="ORF">HMPREF1624_02475</name>
</gene>
<name>U7Q049_SPOS1</name>
<dbReference type="eggNOG" id="ENOG502QR2T">
    <property type="taxonomic scope" value="Eukaryota"/>
</dbReference>
<feature type="compositionally biased region" description="Polar residues" evidence="1">
    <location>
        <begin position="88"/>
        <end position="105"/>
    </location>
</feature>
<protein>
    <recommendedName>
        <fullName evidence="2">YMC020W-like alpha/beta hydrolase domain-containing protein</fullName>
    </recommendedName>
</protein>
<feature type="compositionally biased region" description="Polar residues" evidence="1">
    <location>
        <begin position="381"/>
        <end position="391"/>
    </location>
</feature>
<dbReference type="PANTHER" id="PTHR47349:SF1">
    <property type="entry name" value="AER328WP"/>
    <property type="match status" value="1"/>
</dbReference>
<dbReference type="EMBL" id="KI440843">
    <property type="protein sequence ID" value="ERT01233.1"/>
    <property type="molecule type" value="Genomic_DNA"/>
</dbReference>
<feature type="domain" description="YMC020W-like alpha/beta hydrolase" evidence="2">
    <location>
        <begin position="429"/>
        <end position="783"/>
    </location>
</feature>
<dbReference type="AlphaFoldDB" id="U7Q049"/>
<feature type="compositionally biased region" description="Low complexity" evidence="1">
    <location>
        <begin position="21"/>
        <end position="53"/>
    </location>
</feature>
<keyword evidence="4" id="KW-1185">Reference proteome</keyword>
<feature type="compositionally biased region" description="Polar residues" evidence="1">
    <location>
        <begin position="137"/>
        <end position="157"/>
    </location>
</feature>
<dbReference type="PANTHER" id="PTHR47349">
    <property type="entry name" value="CHROMOSOME 8, WHOLE GENOME SHOTGUN SEQUENCE"/>
    <property type="match status" value="1"/>
</dbReference>
<feature type="compositionally biased region" description="Polar residues" evidence="1">
    <location>
        <begin position="228"/>
        <end position="253"/>
    </location>
</feature>